<dbReference type="PANTHER" id="PTHR33570">
    <property type="entry name" value="4-CARBOXYMUCONOLACTONE DECARBOXYLASE FAMILY PROTEIN"/>
    <property type="match status" value="1"/>
</dbReference>
<dbReference type="InterPro" id="IPR052512">
    <property type="entry name" value="4CMD/NDH-1_regulator"/>
</dbReference>
<keyword evidence="3" id="KW-1185">Reference proteome</keyword>
<proteinExistence type="predicted"/>
<dbReference type="InterPro" id="IPR003779">
    <property type="entry name" value="CMD-like"/>
</dbReference>
<sequence length="136" mass="14651">MASKEAYERGLQLLRETNGENGLKVLDVLADVSPELGNQVVGWAFGEISARPNLSRRDRQLLNLGMLTALGTEPQLELNINSALNIGLTPEEIVEAFLHALVYCGLPRALNATLAAKKVFAERGLLPVVPGETTTS</sequence>
<dbReference type="EMBL" id="JAAXKY010000050">
    <property type="protein sequence ID" value="NMH78715.1"/>
    <property type="molecule type" value="Genomic_DNA"/>
</dbReference>
<protein>
    <submittedName>
        <fullName evidence="2">Carboxymuconolactone decarboxylase family protein</fullName>
    </submittedName>
</protein>
<accession>A0ABX1RH63</accession>
<dbReference type="SUPFAM" id="SSF69118">
    <property type="entry name" value="AhpD-like"/>
    <property type="match status" value="1"/>
</dbReference>
<dbReference type="RefSeq" id="WP_169396786.1">
    <property type="nucleotide sequence ID" value="NZ_BAAAJH010000003.1"/>
</dbReference>
<organism evidence="2 3">
    <name type="scientific">Pseudonocardia xinjiangensis</name>
    <dbReference type="NCBI Taxonomy" id="75289"/>
    <lineage>
        <taxon>Bacteria</taxon>
        <taxon>Bacillati</taxon>
        <taxon>Actinomycetota</taxon>
        <taxon>Actinomycetes</taxon>
        <taxon>Pseudonocardiales</taxon>
        <taxon>Pseudonocardiaceae</taxon>
        <taxon>Pseudonocardia</taxon>
    </lineage>
</organism>
<gene>
    <name evidence="2" type="ORF">HF577_16700</name>
</gene>
<evidence type="ECO:0000259" key="1">
    <source>
        <dbReference type="Pfam" id="PF02627"/>
    </source>
</evidence>
<evidence type="ECO:0000313" key="2">
    <source>
        <dbReference type="EMBL" id="NMH78715.1"/>
    </source>
</evidence>
<dbReference type="Pfam" id="PF02627">
    <property type="entry name" value="CMD"/>
    <property type="match status" value="1"/>
</dbReference>
<comment type="caution">
    <text evidence="2">The sequence shown here is derived from an EMBL/GenBank/DDBJ whole genome shotgun (WGS) entry which is preliminary data.</text>
</comment>
<feature type="domain" description="Carboxymuconolactone decarboxylase-like" evidence="1">
    <location>
        <begin position="34"/>
        <end position="117"/>
    </location>
</feature>
<dbReference type="PANTHER" id="PTHR33570:SF10">
    <property type="entry name" value="GAMMA-CARBOXYMUCONOLACTONE DECARBOXYLASE"/>
    <property type="match status" value="1"/>
</dbReference>
<reference evidence="2 3" key="1">
    <citation type="submission" date="2020-04" db="EMBL/GenBank/DDBJ databases">
        <authorList>
            <person name="Klaysubun C."/>
            <person name="Duangmal K."/>
            <person name="Lipun K."/>
        </authorList>
    </citation>
    <scope>NUCLEOTIDE SEQUENCE [LARGE SCALE GENOMIC DNA]</scope>
    <source>
        <strain evidence="2 3">JCM 11839</strain>
    </source>
</reference>
<dbReference type="Proteomes" id="UP001296706">
    <property type="component" value="Unassembled WGS sequence"/>
</dbReference>
<dbReference type="Gene3D" id="1.20.1290.10">
    <property type="entry name" value="AhpD-like"/>
    <property type="match status" value="1"/>
</dbReference>
<dbReference type="InterPro" id="IPR029032">
    <property type="entry name" value="AhpD-like"/>
</dbReference>
<evidence type="ECO:0000313" key="3">
    <source>
        <dbReference type="Proteomes" id="UP001296706"/>
    </source>
</evidence>
<name>A0ABX1RH63_9PSEU</name>